<dbReference type="PROSITE" id="PS51318">
    <property type="entry name" value="TAT"/>
    <property type="match status" value="1"/>
</dbReference>
<evidence type="ECO:0000256" key="1">
    <source>
        <dbReference type="ARBA" id="ARBA00004418"/>
    </source>
</evidence>
<comment type="similarity">
    <text evidence="2">Belongs to the bacterial solute-binding protein 1 family.</text>
</comment>
<dbReference type="EMBL" id="JABWMJ010000012">
    <property type="protein sequence ID" value="NUZ08364.1"/>
    <property type="molecule type" value="Genomic_DNA"/>
</dbReference>
<dbReference type="InterPro" id="IPR019546">
    <property type="entry name" value="TAT_signal_bac_arc"/>
</dbReference>
<dbReference type="InterPro" id="IPR006311">
    <property type="entry name" value="TAT_signal"/>
</dbReference>
<dbReference type="PANTHER" id="PTHR43649">
    <property type="entry name" value="ARABINOSE-BINDING PROTEIN-RELATED"/>
    <property type="match status" value="1"/>
</dbReference>
<dbReference type="Pfam" id="PF10518">
    <property type="entry name" value="TAT_signal"/>
    <property type="match status" value="1"/>
</dbReference>
<protein>
    <submittedName>
        <fullName evidence="5">Extracellular solute-binding protein</fullName>
    </submittedName>
</protein>
<dbReference type="SUPFAM" id="SSF53850">
    <property type="entry name" value="Periplasmic binding protein-like II"/>
    <property type="match status" value="1"/>
</dbReference>
<keyword evidence="3" id="KW-0813">Transport</keyword>
<dbReference type="Pfam" id="PF13416">
    <property type="entry name" value="SBP_bac_8"/>
    <property type="match status" value="1"/>
</dbReference>
<dbReference type="InterPro" id="IPR006059">
    <property type="entry name" value="SBP"/>
</dbReference>
<reference evidence="5 6" key="1">
    <citation type="submission" date="2020-06" db="EMBL/GenBank/DDBJ databases">
        <title>Schlegella sp. ID0723 isolated from air conditioner.</title>
        <authorList>
            <person name="Kim D.Y."/>
            <person name="Kim D.-U."/>
        </authorList>
    </citation>
    <scope>NUCLEOTIDE SEQUENCE [LARGE SCALE GENOMIC DNA]</scope>
    <source>
        <strain evidence="5 6">ID0723</strain>
    </source>
</reference>
<comment type="caution">
    <text evidence="5">The sequence shown here is derived from an EMBL/GenBank/DDBJ whole genome shotgun (WGS) entry which is preliminary data.</text>
</comment>
<dbReference type="Proteomes" id="UP000529637">
    <property type="component" value="Unassembled WGS sequence"/>
</dbReference>
<dbReference type="RefSeq" id="WP_176071197.1">
    <property type="nucleotide sequence ID" value="NZ_JABWMJ010000012.1"/>
</dbReference>
<dbReference type="AlphaFoldDB" id="A0A7Y6NS91"/>
<name>A0A7Y6NS91_9BURK</name>
<proteinExistence type="inferred from homology"/>
<evidence type="ECO:0000256" key="3">
    <source>
        <dbReference type="ARBA" id="ARBA00022448"/>
    </source>
</evidence>
<comment type="subcellular location">
    <subcellularLocation>
        <location evidence="1">Periplasm</location>
    </subcellularLocation>
</comment>
<dbReference type="Gene3D" id="3.40.190.10">
    <property type="entry name" value="Periplasmic binding protein-like II"/>
    <property type="match status" value="1"/>
</dbReference>
<evidence type="ECO:0000313" key="6">
    <source>
        <dbReference type="Proteomes" id="UP000529637"/>
    </source>
</evidence>
<evidence type="ECO:0000256" key="4">
    <source>
        <dbReference type="ARBA" id="ARBA00022729"/>
    </source>
</evidence>
<dbReference type="GO" id="GO:0042597">
    <property type="term" value="C:periplasmic space"/>
    <property type="evidence" value="ECO:0007669"/>
    <property type="project" value="UniProtKB-SubCell"/>
</dbReference>
<evidence type="ECO:0000313" key="5">
    <source>
        <dbReference type="EMBL" id="NUZ08364.1"/>
    </source>
</evidence>
<dbReference type="InterPro" id="IPR050490">
    <property type="entry name" value="Bact_solute-bd_prot1"/>
</dbReference>
<gene>
    <name evidence="5" type="ORF">HQN59_21660</name>
</gene>
<keyword evidence="6" id="KW-1185">Reference proteome</keyword>
<accession>A0A7Y6NS91</accession>
<evidence type="ECO:0000256" key="2">
    <source>
        <dbReference type="ARBA" id="ARBA00008520"/>
    </source>
</evidence>
<sequence>MSDFNRRKFLEGSAGVAAAAALGTGGTLFAPHVMAQQTLTYKPEKGATLRVLRWSRFVQGDIDAYMANVKKFTEKTGIPVRVDNEGWEDVRPKAAVAANTGAGPDIILSTNDDANLYPDKLLDVTDLGEYLGKKYGGWYPAAQQFNKPDGKKWIAIPLGASGSLVVYRESAVKAAGFDTFPKNTDDFLKLMKALKEKGTPGGMALGNATGDGLWCNWLVWAFGGKLVDQNNKVVIDSPETARALEYGKELYATFIPGTLSWLDPNNNKAFLDGQIALTNNGISIYYAAKNSADPKVKEMSADINHAVFPIGPVGTPTESHLYFNQMIMKYTKYPQAAKEFLRFMMEQEQFDPWQTGAGGYVAPALAAYAKGNIWTVDPKHTPYRDSVKNLRPAGYAGKLGYASAGAAADFIVVNMVAEAVSGSKSVKEAMERAQKRAERYYRV</sequence>
<organism evidence="5 6">
    <name type="scientific">Piscinibacter koreensis</name>
    <dbReference type="NCBI Taxonomy" id="2742824"/>
    <lineage>
        <taxon>Bacteria</taxon>
        <taxon>Pseudomonadati</taxon>
        <taxon>Pseudomonadota</taxon>
        <taxon>Betaproteobacteria</taxon>
        <taxon>Burkholderiales</taxon>
        <taxon>Sphaerotilaceae</taxon>
        <taxon>Piscinibacter</taxon>
    </lineage>
</organism>
<keyword evidence="4" id="KW-0732">Signal</keyword>
<dbReference type="PANTHER" id="PTHR43649:SF34">
    <property type="entry name" value="ABC TRANSPORTER PERIPLASMIC-BINDING PROTEIN YCJN-RELATED"/>
    <property type="match status" value="1"/>
</dbReference>